<keyword evidence="8" id="KW-1185">Reference proteome</keyword>
<evidence type="ECO:0000256" key="4">
    <source>
        <dbReference type="ARBA" id="ARBA00022807"/>
    </source>
</evidence>
<dbReference type="EMBL" id="BMEV01000029">
    <property type="protein sequence ID" value="GFZ76417.1"/>
    <property type="molecule type" value="Genomic_DNA"/>
</dbReference>
<evidence type="ECO:0000256" key="1">
    <source>
        <dbReference type="ARBA" id="ARBA00007074"/>
    </source>
</evidence>
<protein>
    <recommendedName>
        <fullName evidence="6">NlpC/P60 domain-containing protein</fullName>
    </recommendedName>
</protein>
<feature type="coiled-coil region" evidence="5">
    <location>
        <begin position="188"/>
        <end position="215"/>
    </location>
</feature>
<dbReference type="GO" id="GO:0006508">
    <property type="term" value="P:proteolysis"/>
    <property type="evidence" value="ECO:0007669"/>
    <property type="project" value="UniProtKB-KW"/>
</dbReference>
<evidence type="ECO:0000313" key="7">
    <source>
        <dbReference type="EMBL" id="GFZ76417.1"/>
    </source>
</evidence>
<keyword evidence="2" id="KW-0645">Protease</keyword>
<evidence type="ECO:0000313" key="8">
    <source>
        <dbReference type="Proteomes" id="UP000602050"/>
    </source>
</evidence>
<dbReference type="InterPro" id="IPR036365">
    <property type="entry name" value="PGBD-like_sf"/>
</dbReference>
<dbReference type="PANTHER" id="PTHR47053:SF1">
    <property type="entry name" value="MUREIN DD-ENDOPEPTIDASE MEPH-RELATED"/>
    <property type="match status" value="1"/>
</dbReference>
<keyword evidence="4" id="KW-0788">Thiol protease</keyword>
<dbReference type="PANTHER" id="PTHR47053">
    <property type="entry name" value="MUREIN DD-ENDOPEPTIDASE MEPH-RELATED"/>
    <property type="match status" value="1"/>
</dbReference>
<name>A0A8J2TMZ3_9BACI</name>
<keyword evidence="5" id="KW-0175">Coiled coil</keyword>
<dbReference type="Proteomes" id="UP000602050">
    <property type="component" value="Unassembled WGS sequence"/>
</dbReference>
<sequence length="338" mass="37635">MIEGSVQEIVTRSALYSIVLSQPFLVAAGVYPQLEKAIVQENNPLQYGEHGEAVRLLQTKLSQLSYLHEDDIDGSYDILTEYAVKKFQGDHHIDMTGYVDAKTLHKLIELDKEKKIKKLEQLSETIAPGTVSDEVKAVQETLQDFGYYNGEIDGIYGPRTKKALEMAEKIHDLELVDEIAPSSLTVLYETETETVDSVEQKAAETETNVKEIKTVPVQTGNANVIESAKSLIGTPYVWGGTTPSGFDCSGFVQYIFQAHGYTIPRTVNEIWNFTQPIEKPSIGDLVFFQTYTNGPSHLGIYLGNGDFIHAGVNNGVTISNLSESYWQERYLGAKRINQ</sequence>
<gene>
    <name evidence="7" type="ORF">GCM10010978_17680</name>
</gene>
<dbReference type="InterPro" id="IPR036366">
    <property type="entry name" value="PGBDSf"/>
</dbReference>
<dbReference type="Pfam" id="PF00877">
    <property type="entry name" value="NLPC_P60"/>
    <property type="match status" value="1"/>
</dbReference>
<dbReference type="InterPro" id="IPR002477">
    <property type="entry name" value="Peptidoglycan-bd-like"/>
</dbReference>
<dbReference type="GO" id="GO:0008234">
    <property type="term" value="F:cysteine-type peptidase activity"/>
    <property type="evidence" value="ECO:0007669"/>
    <property type="project" value="UniProtKB-KW"/>
</dbReference>
<evidence type="ECO:0000259" key="6">
    <source>
        <dbReference type="PROSITE" id="PS51935"/>
    </source>
</evidence>
<dbReference type="RefSeq" id="WP_188392038.1">
    <property type="nucleotide sequence ID" value="NZ_BMEV01000029.1"/>
</dbReference>
<dbReference type="SUPFAM" id="SSF54001">
    <property type="entry name" value="Cysteine proteinases"/>
    <property type="match status" value="1"/>
</dbReference>
<evidence type="ECO:0000256" key="2">
    <source>
        <dbReference type="ARBA" id="ARBA00022670"/>
    </source>
</evidence>
<reference evidence="7" key="2">
    <citation type="submission" date="2020-09" db="EMBL/GenBank/DDBJ databases">
        <authorList>
            <person name="Sun Q."/>
            <person name="Zhou Y."/>
        </authorList>
    </citation>
    <scope>NUCLEOTIDE SEQUENCE</scope>
    <source>
        <strain evidence="7">CGMCC 1.12360</strain>
    </source>
</reference>
<dbReference type="InterPro" id="IPR000064">
    <property type="entry name" value="NLP_P60_dom"/>
</dbReference>
<proteinExistence type="inferred from homology"/>
<dbReference type="SUPFAM" id="SSF47090">
    <property type="entry name" value="PGBD-like"/>
    <property type="match status" value="2"/>
</dbReference>
<reference evidence="7" key="1">
    <citation type="journal article" date="2014" name="Int. J. Syst. Evol. Microbiol.">
        <title>Complete genome sequence of Corynebacterium casei LMG S-19264T (=DSM 44701T), isolated from a smear-ripened cheese.</title>
        <authorList>
            <consortium name="US DOE Joint Genome Institute (JGI-PGF)"/>
            <person name="Walter F."/>
            <person name="Albersmeier A."/>
            <person name="Kalinowski J."/>
            <person name="Ruckert C."/>
        </authorList>
    </citation>
    <scope>NUCLEOTIDE SEQUENCE</scope>
    <source>
        <strain evidence="7">CGMCC 1.12360</strain>
    </source>
</reference>
<dbReference type="InterPro" id="IPR038765">
    <property type="entry name" value="Papain-like_cys_pep_sf"/>
</dbReference>
<feature type="domain" description="NlpC/P60" evidence="6">
    <location>
        <begin position="218"/>
        <end position="337"/>
    </location>
</feature>
<dbReference type="InterPro" id="IPR051202">
    <property type="entry name" value="Peptidase_C40"/>
</dbReference>
<evidence type="ECO:0000256" key="5">
    <source>
        <dbReference type="SAM" id="Coils"/>
    </source>
</evidence>
<accession>A0A8J2TMZ3</accession>
<dbReference type="AlphaFoldDB" id="A0A8J2TMZ3"/>
<dbReference type="PROSITE" id="PS51935">
    <property type="entry name" value="NLPC_P60"/>
    <property type="match status" value="1"/>
</dbReference>
<keyword evidence="3" id="KW-0378">Hydrolase</keyword>
<comment type="similarity">
    <text evidence="1">Belongs to the peptidase C40 family.</text>
</comment>
<comment type="caution">
    <text evidence="7">The sequence shown here is derived from an EMBL/GenBank/DDBJ whole genome shotgun (WGS) entry which is preliminary data.</text>
</comment>
<dbReference type="Pfam" id="PF01471">
    <property type="entry name" value="PG_binding_1"/>
    <property type="match status" value="2"/>
</dbReference>
<dbReference type="Gene3D" id="1.10.101.10">
    <property type="entry name" value="PGBD-like superfamily/PGBD"/>
    <property type="match status" value="2"/>
</dbReference>
<organism evidence="7 8">
    <name type="scientific">Compostibacillus humi</name>
    <dbReference type="NCBI Taxonomy" id="1245525"/>
    <lineage>
        <taxon>Bacteria</taxon>
        <taxon>Bacillati</taxon>
        <taxon>Bacillota</taxon>
        <taxon>Bacilli</taxon>
        <taxon>Bacillales</taxon>
        <taxon>Bacillaceae</taxon>
        <taxon>Compostibacillus</taxon>
    </lineage>
</organism>
<dbReference type="Gene3D" id="3.90.1720.10">
    <property type="entry name" value="endopeptidase domain like (from Nostoc punctiforme)"/>
    <property type="match status" value="1"/>
</dbReference>
<evidence type="ECO:0000256" key="3">
    <source>
        <dbReference type="ARBA" id="ARBA00022801"/>
    </source>
</evidence>